<dbReference type="Gene3D" id="1.50.10.150">
    <property type="entry name" value="Voltage-dependent anion channel"/>
    <property type="match status" value="1"/>
</dbReference>
<feature type="transmembrane region" description="Helical" evidence="5">
    <location>
        <begin position="12"/>
        <end position="30"/>
    </location>
</feature>
<keyword evidence="4 5" id="KW-0472">Membrane</keyword>
<evidence type="ECO:0000256" key="5">
    <source>
        <dbReference type="SAM" id="Phobius"/>
    </source>
</evidence>
<feature type="transmembrane region" description="Helical" evidence="5">
    <location>
        <begin position="93"/>
        <end position="112"/>
    </location>
</feature>
<comment type="subcellular location">
    <subcellularLocation>
        <location evidence="1">Membrane</location>
        <topology evidence="1">Multi-pass membrane protein</topology>
    </subcellularLocation>
</comment>
<dbReference type="AlphaFoldDB" id="D0GMF4"/>
<evidence type="ECO:0000313" key="7">
    <source>
        <dbReference type="Proteomes" id="UP000004226"/>
    </source>
</evidence>
<gene>
    <name evidence="6" type="ORF">HMPREF0554_1368</name>
</gene>
<evidence type="ECO:0000256" key="2">
    <source>
        <dbReference type="ARBA" id="ARBA00022692"/>
    </source>
</evidence>
<dbReference type="InterPro" id="IPR004695">
    <property type="entry name" value="SLAC1/Mae1/Ssu1/TehA"/>
</dbReference>
<dbReference type="InterPro" id="IPR052951">
    <property type="entry name" value="Tellurite_res_ion_channel"/>
</dbReference>
<dbReference type="RefSeq" id="WP_006807644.1">
    <property type="nucleotide sequence ID" value="NZ_ADAD01000134.1"/>
</dbReference>
<sequence>MKKFLEKYPVPISGLALGMAALGNLLKSYGETPRNLLGIIAFVIILLLTVKILSNIEGFKKAMESPVISGSFATYSMVIIILSAYLPNKAVGIVFWYIGILIHVLLIVWFSVKYIPKRNIETIFTTWFIVYVGIVTVSVTAPWYKMPVFGKAAFWFGFVTYIVLLPIVLYRVFKVKKIPEPAIPTFAVFAAPAALLLAGYISSFPEKNFIIFNLLIFLTVLFYVMVLLSMPKLLKLKFYPSFSAFTFPLVISGLALKLTTGVLKKAGVNVSVLAKVVNLAEIIALVAVIYVFVKYLQFIFQKEQIEK</sequence>
<evidence type="ECO:0000256" key="3">
    <source>
        <dbReference type="ARBA" id="ARBA00022989"/>
    </source>
</evidence>
<dbReference type="PANTHER" id="PTHR37955">
    <property type="entry name" value="TELLURITE RESISTANCE PROTEIN TEHA"/>
    <property type="match status" value="1"/>
</dbReference>
<dbReference type="Proteomes" id="UP000004226">
    <property type="component" value="Unassembled WGS sequence"/>
</dbReference>
<organism evidence="6 7">
    <name type="scientific">Pseudoleptotrichia goodfellowii F0264</name>
    <dbReference type="NCBI Taxonomy" id="596323"/>
    <lineage>
        <taxon>Bacteria</taxon>
        <taxon>Fusobacteriati</taxon>
        <taxon>Fusobacteriota</taxon>
        <taxon>Fusobacteriia</taxon>
        <taxon>Fusobacteriales</taxon>
        <taxon>Leptotrichiaceae</taxon>
        <taxon>Pseudoleptotrichia</taxon>
    </lineage>
</organism>
<dbReference type="CDD" id="cd09325">
    <property type="entry name" value="TDT_C4-dicarb_trans"/>
    <property type="match status" value="1"/>
</dbReference>
<evidence type="ECO:0000256" key="4">
    <source>
        <dbReference type="ARBA" id="ARBA00023136"/>
    </source>
</evidence>
<dbReference type="GO" id="GO:0005886">
    <property type="term" value="C:plasma membrane"/>
    <property type="evidence" value="ECO:0007669"/>
    <property type="project" value="TreeGrafter"/>
</dbReference>
<proteinExistence type="predicted"/>
<dbReference type="GO" id="GO:0046583">
    <property type="term" value="F:monoatomic cation efflux transmembrane transporter activity"/>
    <property type="evidence" value="ECO:0007669"/>
    <property type="project" value="TreeGrafter"/>
</dbReference>
<protein>
    <submittedName>
        <fullName evidence="6">C4-dicarboxylate transporter/malic acid transport protein</fullName>
    </submittedName>
</protein>
<feature type="transmembrane region" description="Helical" evidence="5">
    <location>
        <begin position="124"/>
        <end position="146"/>
    </location>
</feature>
<feature type="transmembrane region" description="Helical" evidence="5">
    <location>
        <begin position="272"/>
        <end position="293"/>
    </location>
</feature>
<accession>D0GMF4</accession>
<feature type="transmembrane region" description="Helical" evidence="5">
    <location>
        <begin position="66"/>
        <end position="87"/>
    </location>
</feature>
<feature type="transmembrane region" description="Helical" evidence="5">
    <location>
        <begin position="242"/>
        <end position="260"/>
    </location>
</feature>
<name>D0GMF4_9FUSO</name>
<feature type="transmembrane region" description="Helical" evidence="5">
    <location>
        <begin position="209"/>
        <end position="230"/>
    </location>
</feature>
<dbReference type="InterPro" id="IPR038665">
    <property type="entry name" value="Voltage-dep_anion_channel_sf"/>
</dbReference>
<keyword evidence="2 5" id="KW-0812">Transmembrane</keyword>
<dbReference type="EMBL" id="ADAD01000134">
    <property type="protein sequence ID" value="EEY34742.1"/>
    <property type="molecule type" value="Genomic_DNA"/>
</dbReference>
<dbReference type="eggNOG" id="COG1275">
    <property type="taxonomic scope" value="Bacteria"/>
</dbReference>
<keyword evidence="3 5" id="KW-1133">Transmembrane helix</keyword>
<feature type="transmembrane region" description="Helical" evidence="5">
    <location>
        <begin position="36"/>
        <end position="54"/>
    </location>
</feature>
<reference evidence="6 7" key="1">
    <citation type="submission" date="2009-10" db="EMBL/GenBank/DDBJ databases">
        <authorList>
            <person name="Harkins D.M."/>
            <person name="Madupu R."/>
            <person name="Durkin A.S."/>
            <person name="Torralba M."/>
            <person name="Methe B."/>
            <person name="Sutton G.G."/>
            <person name="Strausberg R.L."/>
            <person name="Nelson K.E."/>
        </authorList>
    </citation>
    <scope>NUCLEOTIDE SEQUENCE [LARGE SCALE GENOMIC DNA]</scope>
    <source>
        <strain evidence="6 7">F0264</strain>
    </source>
</reference>
<feature type="transmembrane region" description="Helical" evidence="5">
    <location>
        <begin position="182"/>
        <end position="203"/>
    </location>
</feature>
<evidence type="ECO:0000313" key="6">
    <source>
        <dbReference type="EMBL" id="EEY34742.1"/>
    </source>
</evidence>
<dbReference type="Pfam" id="PF03595">
    <property type="entry name" value="SLAC1"/>
    <property type="match status" value="1"/>
</dbReference>
<comment type="caution">
    <text evidence="6">The sequence shown here is derived from an EMBL/GenBank/DDBJ whole genome shotgun (WGS) entry which is preliminary data.</text>
</comment>
<dbReference type="PANTHER" id="PTHR37955:SF1">
    <property type="entry name" value="DEP DOMAIN-CONTAINING PROTEIN"/>
    <property type="match status" value="1"/>
</dbReference>
<keyword evidence="7" id="KW-1185">Reference proteome</keyword>
<feature type="transmembrane region" description="Helical" evidence="5">
    <location>
        <begin position="152"/>
        <end position="170"/>
    </location>
</feature>
<evidence type="ECO:0000256" key="1">
    <source>
        <dbReference type="ARBA" id="ARBA00004141"/>
    </source>
</evidence>